<dbReference type="AlphaFoldDB" id="A0AAQ4DMC8"/>
<feature type="transmembrane region" description="Helical" evidence="3">
    <location>
        <begin position="161"/>
        <end position="180"/>
    </location>
</feature>
<evidence type="ECO:0000256" key="2">
    <source>
        <dbReference type="ARBA" id="ARBA00023002"/>
    </source>
</evidence>
<dbReference type="GO" id="GO:0016020">
    <property type="term" value="C:membrane"/>
    <property type="evidence" value="ECO:0007669"/>
    <property type="project" value="TreeGrafter"/>
</dbReference>
<comment type="caution">
    <text evidence="4">The sequence shown here is derived from an EMBL/GenBank/DDBJ whole genome shotgun (WGS) entry which is preliminary data.</text>
</comment>
<dbReference type="EMBL" id="JARKHS020029161">
    <property type="protein sequence ID" value="KAK8763618.1"/>
    <property type="molecule type" value="Genomic_DNA"/>
</dbReference>
<feature type="transmembrane region" description="Helical" evidence="3">
    <location>
        <begin position="21"/>
        <end position="43"/>
    </location>
</feature>
<organism evidence="4 5">
    <name type="scientific">Amblyomma americanum</name>
    <name type="common">Lone star tick</name>
    <dbReference type="NCBI Taxonomy" id="6943"/>
    <lineage>
        <taxon>Eukaryota</taxon>
        <taxon>Metazoa</taxon>
        <taxon>Ecdysozoa</taxon>
        <taxon>Arthropoda</taxon>
        <taxon>Chelicerata</taxon>
        <taxon>Arachnida</taxon>
        <taxon>Acari</taxon>
        <taxon>Parasitiformes</taxon>
        <taxon>Ixodida</taxon>
        <taxon>Ixodoidea</taxon>
        <taxon>Ixodidae</taxon>
        <taxon>Amblyomminae</taxon>
        <taxon>Amblyomma</taxon>
    </lineage>
</organism>
<evidence type="ECO:0000313" key="4">
    <source>
        <dbReference type="EMBL" id="KAK8763618.1"/>
    </source>
</evidence>
<evidence type="ECO:0000313" key="5">
    <source>
        <dbReference type="Proteomes" id="UP001321473"/>
    </source>
</evidence>
<evidence type="ECO:0000256" key="3">
    <source>
        <dbReference type="SAM" id="Phobius"/>
    </source>
</evidence>
<keyword evidence="3" id="KW-0812">Transmembrane</keyword>
<dbReference type="InterPro" id="IPR036291">
    <property type="entry name" value="NAD(P)-bd_dom_sf"/>
</dbReference>
<protein>
    <recommendedName>
        <fullName evidence="6">Hydroxysteroid 17-beta dehydrogenase 11</fullName>
    </recommendedName>
</protein>
<proteinExistence type="inferred from homology"/>
<keyword evidence="3" id="KW-1133">Transmembrane helix</keyword>
<accession>A0AAQ4DMC8</accession>
<keyword evidence="2" id="KW-0560">Oxidoreductase</keyword>
<sequence>MPESPSRLQGFRAGWSAMSGVLYWLRLLAGGVCLPLVFPYIVYKLYRMHWGSLKTGCLQDKVVLITGASSGLGEEKAQEALRIHGHIDILVNSGGISYRGEAADTSVEVDVKLMMVNYFGHVALTKAMDETTATGMAPEDVADIVLEAVVNKRADVVISSFIPRLVLFVRVLFPWLYFAIMKGRAKRLRLQQRRVQ</sequence>
<evidence type="ECO:0000256" key="1">
    <source>
        <dbReference type="ARBA" id="ARBA00006484"/>
    </source>
</evidence>
<keyword evidence="5" id="KW-1185">Reference proteome</keyword>
<dbReference type="PANTHER" id="PTHR44196">
    <property type="entry name" value="DEHYDROGENASE/REDUCTASE SDR FAMILY MEMBER 7B"/>
    <property type="match status" value="1"/>
</dbReference>
<dbReference type="Proteomes" id="UP001321473">
    <property type="component" value="Unassembled WGS sequence"/>
</dbReference>
<comment type="similarity">
    <text evidence="1">Belongs to the short-chain dehydrogenases/reductases (SDR) family.</text>
</comment>
<reference evidence="4 5" key="1">
    <citation type="journal article" date="2023" name="Arcadia Sci">
        <title>De novo assembly of a long-read Amblyomma americanum tick genome.</title>
        <authorList>
            <person name="Chou S."/>
            <person name="Poskanzer K.E."/>
            <person name="Rollins M."/>
            <person name="Thuy-Boun P.S."/>
        </authorList>
    </citation>
    <scope>NUCLEOTIDE SEQUENCE [LARGE SCALE GENOMIC DNA]</scope>
    <source>
        <strain evidence="4">F_SG_1</strain>
        <tissue evidence="4">Salivary glands</tissue>
    </source>
</reference>
<dbReference type="SUPFAM" id="SSF51735">
    <property type="entry name" value="NAD(P)-binding Rossmann-fold domains"/>
    <property type="match status" value="1"/>
</dbReference>
<dbReference type="GO" id="GO:0016491">
    <property type="term" value="F:oxidoreductase activity"/>
    <property type="evidence" value="ECO:0007669"/>
    <property type="project" value="UniProtKB-KW"/>
</dbReference>
<evidence type="ECO:0008006" key="6">
    <source>
        <dbReference type="Google" id="ProtNLM"/>
    </source>
</evidence>
<keyword evidence="3" id="KW-0472">Membrane</keyword>
<dbReference type="PANTHER" id="PTHR44196:SF1">
    <property type="entry name" value="DEHYDROGENASE_REDUCTASE SDR FAMILY MEMBER 7B"/>
    <property type="match status" value="1"/>
</dbReference>
<dbReference type="Gene3D" id="3.40.50.720">
    <property type="entry name" value="NAD(P)-binding Rossmann-like Domain"/>
    <property type="match status" value="1"/>
</dbReference>
<gene>
    <name evidence="4" type="ORF">V5799_033778</name>
</gene>
<name>A0AAQ4DMC8_AMBAM</name>